<feature type="domain" description="Glycosyltransferase 2-like" evidence="1">
    <location>
        <begin position="15"/>
        <end position="129"/>
    </location>
</feature>
<dbReference type="RefSeq" id="WP_170159833.1">
    <property type="nucleotide sequence ID" value="NZ_RBKS01000001.1"/>
</dbReference>
<dbReference type="InterPro" id="IPR029044">
    <property type="entry name" value="Nucleotide-diphossugar_trans"/>
</dbReference>
<dbReference type="Pfam" id="PF00535">
    <property type="entry name" value="Glycos_transf_2"/>
    <property type="match status" value="1"/>
</dbReference>
<protein>
    <submittedName>
        <fullName evidence="2">Glycosyl transferase family 2</fullName>
    </submittedName>
</protein>
<dbReference type="GO" id="GO:0016740">
    <property type="term" value="F:transferase activity"/>
    <property type="evidence" value="ECO:0007669"/>
    <property type="project" value="UniProtKB-KW"/>
</dbReference>
<dbReference type="Proteomes" id="UP000280008">
    <property type="component" value="Unassembled WGS sequence"/>
</dbReference>
<comment type="caution">
    <text evidence="2">The sequence shown here is derived from an EMBL/GenBank/DDBJ whole genome shotgun (WGS) entry which is preliminary data.</text>
</comment>
<dbReference type="InterPro" id="IPR001173">
    <property type="entry name" value="Glyco_trans_2-like"/>
</dbReference>
<evidence type="ECO:0000313" key="3">
    <source>
        <dbReference type="Proteomes" id="UP000280008"/>
    </source>
</evidence>
<dbReference type="SUPFAM" id="SSF53448">
    <property type="entry name" value="Nucleotide-diphospho-sugar transferases"/>
    <property type="match status" value="1"/>
</dbReference>
<name>A0A495IC23_9MICO</name>
<dbReference type="EMBL" id="RBKS01000001">
    <property type="protein sequence ID" value="RKR73553.1"/>
    <property type="molecule type" value="Genomic_DNA"/>
</dbReference>
<dbReference type="InterPro" id="IPR050834">
    <property type="entry name" value="Glycosyltransf_2"/>
</dbReference>
<dbReference type="AlphaFoldDB" id="A0A495IC23"/>
<dbReference type="PANTHER" id="PTHR43685">
    <property type="entry name" value="GLYCOSYLTRANSFERASE"/>
    <property type="match status" value="1"/>
</dbReference>
<reference evidence="2 3" key="1">
    <citation type="submission" date="2018-10" db="EMBL/GenBank/DDBJ databases">
        <title>Sequencing the genomes of 1000 actinobacteria strains.</title>
        <authorList>
            <person name="Klenk H.-P."/>
        </authorList>
    </citation>
    <scope>NUCLEOTIDE SEQUENCE [LARGE SCALE GENOMIC DNA]</scope>
    <source>
        <strain evidence="2 3">DSM 17894</strain>
    </source>
</reference>
<dbReference type="Gene3D" id="3.90.550.10">
    <property type="entry name" value="Spore Coat Polysaccharide Biosynthesis Protein SpsA, Chain A"/>
    <property type="match status" value="1"/>
</dbReference>
<accession>A0A495IC23</accession>
<dbReference type="PANTHER" id="PTHR43685:SF11">
    <property type="entry name" value="GLYCOSYLTRANSFERASE TAGX-RELATED"/>
    <property type="match status" value="1"/>
</dbReference>
<keyword evidence="2" id="KW-0808">Transferase</keyword>
<keyword evidence="3" id="KW-1185">Reference proteome</keyword>
<sequence>MILESRASAFRVVGVVVNYNYERYVASAIRSLLEQTIPFDEIIVVDDGSTDSSRDVIAEFADRVTVISKENGGPLSAAFAALDATDCDYFYLLDADDVAEPDLLESLGDLLQSCPVKVQFQLRSMDETGTAIDSVFPSYRAGYDSASMIDDNGTLGFYVCAPTSGNVFWTDYLRFLRNRDLDERGAYDGVPAQVAPYFGDVVSVNQPLARYRVHAASKSSWGNPTVELMDRELTRYRSRWEQAESILRDKGMTPPRIESSAYVLERFLMKDALQGRRPTLRTGIRYAAAVSGSGYTLSQRVAFSLWAISLSIVPARISREMVEKRRSAAKRGRILAAVTRLARSR</sequence>
<gene>
    <name evidence="2" type="ORF">C8E83_0646</name>
</gene>
<evidence type="ECO:0000259" key="1">
    <source>
        <dbReference type="Pfam" id="PF00535"/>
    </source>
</evidence>
<proteinExistence type="predicted"/>
<evidence type="ECO:0000313" key="2">
    <source>
        <dbReference type="EMBL" id="RKR73553.1"/>
    </source>
</evidence>
<organism evidence="2 3">
    <name type="scientific">Frondihabitans australicus</name>
    <dbReference type="NCBI Taxonomy" id="386892"/>
    <lineage>
        <taxon>Bacteria</taxon>
        <taxon>Bacillati</taxon>
        <taxon>Actinomycetota</taxon>
        <taxon>Actinomycetes</taxon>
        <taxon>Micrococcales</taxon>
        <taxon>Microbacteriaceae</taxon>
        <taxon>Frondihabitans</taxon>
    </lineage>
</organism>